<proteinExistence type="predicted"/>
<dbReference type="PROSITE" id="PS51257">
    <property type="entry name" value="PROKAR_LIPOPROTEIN"/>
    <property type="match status" value="1"/>
</dbReference>
<evidence type="ECO:0000313" key="1">
    <source>
        <dbReference type="EMBL" id="KAG9334525.1"/>
    </source>
</evidence>
<protein>
    <submittedName>
        <fullName evidence="1">Uncharacterized protein</fullName>
    </submittedName>
</protein>
<accession>A0A8T2N266</accession>
<evidence type="ECO:0000313" key="2">
    <source>
        <dbReference type="Proteomes" id="UP000824540"/>
    </source>
</evidence>
<dbReference type="EMBL" id="JAFBMS010000146">
    <property type="protein sequence ID" value="KAG9334525.1"/>
    <property type="molecule type" value="Genomic_DNA"/>
</dbReference>
<name>A0A8T2N266_9TELE</name>
<sequence length="73" mass="8354">MTLKITSYLLTGQPDESHGFPSSPLSLSCNLTSSHDVTDAGKYTKNTEIDYRRNVNRLQFMSVFLKDTEKRRL</sequence>
<keyword evidence="2" id="KW-1185">Reference proteome</keyword>
<dbReference type="AlphaFoldDB" id="A0A8T2N266"/>
<dbReference type="Proteomes" id="UP000824540">
    <property type="component" value="Unassembled WGS sequence"/>
</dbReference>
<gene>
    <name evidence="1" type="ORF">JZ751_007524</name>
</gene>
<comment type="caution">
    <text evidence="1">The sequence shown here is derived from an EMBL/GenBank/DDBJ whole genome shotgun (WGS) entry which is preliminary data.</text>
</comment>
<organism evidence="1 2">
    <name type="scientific">Albula glossodonta</name>
    <name type="common">roundjaw bonefish</name>
    <dbReference type="NCBI Taxonomy" id="121402"/>
    <lineage>
        <taxon>Eukaryota</taxon>
        <taxon>Metazoa</taxon>
        <taxon>Chordata</taxon>
        <taxon>Craniata</taxon>
        <taxon>Vertebrata</taxon>
        <taxon>Euteleostomi</taxon>
        <taxon>Actinopterygii</taxon>
        <taxon>Neopterygii</taxon>
        <taxon>Teleostei</taxon>
        <taxon>Albuliformes</taxon>
        <taxon>Albulidae</taxon>
        <taxon>Albula</taxon>
    </lineage>
</organism>
<reference evidence="1" key="1">
    <citation type="thesis" date="2021" institute="BYU ScholarsArchive" country="Provo, UT, USA">
        <title>Applications of and Algorithms for Genome Assembly and Genomic Analyses with an Emphasis on Marine Teleosts.</title>
        <authorList>
            <person name="Pickett B.D."/>
        </authorList>
    </citation>
    <scope>NUCLEOTIDE SEQUENCE</scope>
    <source>
        <strain evidence="1">HI-2016</strain>
    </source>
</reference>